<evidence type="ECO:0000313" key="3">
    <source>
        <dbReference type="Proteomes" id="UP000681610"/>
    </source>
</evidence>
<dbReference type="Proteomes" id="UP000681610">
    <property type="component" value="Unassembled WGS sequence"/>
</dbReference>
<dbReference type="EMBL" id="JAGDYP010000010">
    <property type="protein sequence ID" value="MBO1884958.1"/>
    <property type="molecule type" value="Genomic_DNA"/>
</dbReference>
<evidence type="ECO:0008006" key="4">
    <source>
        <dbReference type="Google" id="ProtNLM"/>
    </source>
</evidence>
<gene>
    <name evidence="2" type="ORF">J4N46_11185</name>
</gene>
<reference evidence="2 3" key="1">
    <citation type="submission" date="2021-03" db="EMBL/GenBank/DDBJ databases">
        <title>Isolation and description of Capnocytophaga bilenii sp. nov., a novel Capnocytophaga species, isolated from a gingivitis subject.</title>
        <authorList>
            <person name="Antezack A."/>
            <person name="Monnet-Corti V."/>
            <person name="La Scola B."/>
        </authorList>
    </citation>
    <scope>NUCLEOTIDE SEQUENCE [LARGE SCALE GENOMIC DNA]</scope>
    <source>
        <strain evidence="2 3">Marseille-Q4570</strain>
    </source>
</reference>
<name>A0ABS3Q135_9FLAO</name>
<evidence type="ECO:0000256" key="1">
    <source>
        <dbReference type="SAM" id="MobiDB-lite"/>
    </source>
</evidence>
<comment type="caution">
    <text evidence="2">The sequence shown here is derived from an EMBL/GenBank/DDBJ whole genome shotgun (WGS) entry which is preliminary data.</text>
</comment>
<keyword evidence="3" id="KW-1185">Reference proteome</keyword>
<protein>
    <recommendedName>
        <fullName evidence="4">DNA primase</fullName>
    </recommendedName>
</protein>
<feature type="region of interest" description="Disordered" evidence="1">
    <location>
        <begin position="79"/>
        <end position="100"/>
    </location>
</feature>
<organism evidence="2 3">
    <name type="scientific">Capnocytophaga bilenii</name>
    <dbReference type="NCBI Taxonomy" id="2819369"/>
    <lineage>
        <taxon>Bacteria</taxon>
        <taxon>Pseudomonadati</taxon>
        <taxon>Bacteroidota</taxon>
        <taxon>Flavobacteriia</taxon>
        <taxon>Flavobacteriales</taxon>
        <taxon>Flavobacteriaceae</taxon>
        <taxon>Capnocytophaga</taxon>
    </lineage>
</organism>
<evidence type="ECO:0000313" key="2">
    <source>
        <dbReference type="EMBL" id="MBO1884958.1"/>
    </source>
</evidence>
<feature type="compositionally biased region" description="Acidic residues" evidence="1">
    <location>
        <begin position="91"/>
        <end position="100"/>
    </location>
</feature>
<accession>A0ABS3Q135</accession>
<proteinExistence type="predicted"/>
<sequence length="100" mass="11615">MKRIIVDYNKLTSEILAMLVEKYPDGYTDSDVIRFKNAKNETVDALEVRTDDTIYLVKVSTRLADTMENYDEDDYFMNNQEEEISSNTVDIPDESSLDED</sequence>
<dbReference type="RefSeq" id="WP_208059361.1">
    <property type="nucleotide sequence ID" value="NZ_JAGDYP010000010.1"/>
</dbReference>